<dbReference type="EMBL" id="CP064981">
    <property type="protein sequence ID" value="QQR92293.1"/>
    <property type="molecule type" value="Genomic_DNA"/>
</dbReference>
<dbReference type="Proteomes" id="UP000596004">
    <property type="component" value="Chromosome"/>
</dbReference>
<name>A0A7T9DJ65_9ARCH</name>
<dbReference type="InterPro" id="IPR004365">
    <property type="entry name" value="NA-bd_OB_tRNA"/>
</dbReference>
<dbReference type="Gene3D" id="2.40.50.140">
    <property type="entry name" value="Nucleic acid-binding proteins"/>
    <property type="match status" value="1"/>
</dbReference>
<protein>
    <submittedName>
        <fullName evidence="3">DNA-binding protein</fullName>
    </submittedName>
</protein>
<dbReference type="InterPro" id="IPR051231">
    <property type="entry name" value="SOSS-B"/>
</dbReference>
<dbReference type="InterPro" id="IPR012340">
    <property type="entry name" value="NA-bd_OB-fold"/>
</dbReference>
<dbReference type="PANTHER" id="PTHR13356:SF0">
    <property type="entry name" value="SOSS COMPLEX SUBUNIT B HOMOLOG"/>
    <property type="match status" value="1"/>
</dbReference>
<reference evidence="3" key="1">
    <citation type="submission" date="2020-11" db="EMBL/GenBank/DDBJ databases">
        <title>Connecting structure to function with the recovery of over 1000 high-quality activated sludge metagenome-assembled genomes encoding full-length rRNA genes using long-read sequencing.</title>
        <authorList>
            <person name="Singleton C.M."/>
            <person name="Petriglieri F."/>
            <person name="Kristensen J.M."/>
            <person name="Kirkegaard R.H."/>
            <person name="Michaelsen T.Y."/>
            <person name="Andersen M.H."/>
            <person name="Karst S.M."/>
            <person name="Dueholm M.S."/>
            <person name="Nielsen P.H."/>
            <person name="Albertsen M."/>
        </authorList>
    </citation>
    <scope>NUCLEOTIDE SEQUENCE</scope>
    <source>
        <strain evidence="3">Fred_18-Q3-R57-64_BAT3C.431</strain>
    </source>
</reference>
<feature type="domain" description="OB" evidence="2">
    <location>
        <begin position="33"/>
        <end position="88"/>
    </location>
</feature>
<dbReference type="AlphaFoldDB" id="A0A7T9DJ65"/>
<sequence>MAELMKVKQLKPRMGNVFIELEVVSKGEPREFASAKGQGKVCNVAGKDETGEVQVSLWNEQIDQVNEGTRIRIENGWVSEYKGQLQLSTGKFGTLHIL</sequence>
<dbReference type="PANTHER" id="PTHR13356">
    <property type="entry name" value="OB FOLD NUCLEIC ACID BINDING PROTEIN-RELATED"/>
    <property type="match status" value="1"/>
</dbReference>
<organism evidence="3">
    <name type="scientific">Candidatus Iainarchaeum sp</name>
    <dbReference type="NCBI Taxonomy" id="3101447"/>
    <lineage>
        <taxon>Archaea</taxon>
        <taxon>Candidatus Iainarchaeota</taxon>
        <taxon>Candidatus Iainarchaeia</taxon>
        <taxon>Candidatus Iainarchaeales</taxon>
        <taxon>Candidatus Iainarchaeaceae</taxon>
        <taxon>Candidatus Iainarchaeum</taxon>
    </lineage>
</organism>
<evidence type="ECO:0000259" key="2">
    <source>
        <dbReference type="Pfam" id="PF01336"/>
    </source>
</evidence>
<dbReference type="GO" id="GO:0003677">
    <property type="term" value="F:DNA binding"/>
    <property type="evidence" value="ECO:0007669"/>
    <property type="project" value="UniProtKB-KW"/>
</dbReference>
<dbReference type="GO" id="GO:0000724">
    <property type="term" value="P:double-strand break repair via homologous recombination"/>
    <property type="evidence" value="ECO:0007669"/>
    <property type="project" value="TreeGrafter"/>
</dbReference>
<dbReference type="Pfam" id="PF01336">
    <property type="entry name" value="tRNA_anti-codon"/>
    <property type="match status" value="1"/>
</dbReference>
<keyword evidence="1 3" id="KW-0238">DNA-binding</keyword>
<evidence type="ECO:0000313" key="3">
    <source>
        <dbReference type="EMBL" id="QQR92293.1"/>
    </source>
</evidence>
<proteinExistence type="predicted"/>
<dbReference type="GO" id="GO:0010212">
    <property type="term" value="P:response to ionizing radiation"/>
    <property type="evidence" value="ECO:0007669"/>
    <property type="project" value="TreeGrafter"/>
</dbReference>
<gene>
    <name evidence="3" type="ORF">IPJ89_04005</name>
</gene>
<dbReference type="SUPFAM" id="SSF50249">
    <property type="entry name" value="Nucleic acid-binding proteins"/>
    <property type="match status" value="1"/>
</dbReference>
<evidence type="ECO:0000256" key="1">
    <source>
        <dbReference type="ARBA" id="ARBA00023125"/>
    </source>
</evidence>
<dbReference type="CDD" id="cd04491">
    <property type="entry name" value="SoSSB_OBF"/>
    <property type="match status" value="1"/>
</dbReference>
<accession>A0A7T9DJ65</accession>